<evidence type="ECO:0000313" key="10">
    <source>
        <dbReference type="EMBL" id="SDZ48208.1"/>
    </source>
</evidence>
<evidence type="ECO:0000256" key="1">
    <source>
        <dbReference type="ARBA" id="ARBA00004651"/>
    </source>
</evidence>
<feature type="transmembrane region" description="Helical" evidence="7">
    <location>
        <begin position="127"/>
        <end position="152"/>
    </location>
</feature>
<dbReference type="InterPro" id="IPR000515">
    <property type="entry name" value="MetI-like"/>
</dbReference>
<dbReference type="STRING" id="381665.SAMN05216554_4100"/>
<dbReference type="SUPFAM" id="SSF161098">
    <property type="entry name" value="MetI-like"/>
    <property type="match status" value="1"/>
</dbReference>
<keyword evidence="3" id="KW-1003">Cell membrane</keyword>
<evidence type="ECO:0000256" key="4">
    <source>
        <dbReference type="ARBA" id="ARBA00022692"/>
    </source>
</evidence>
<gene>
    <name evidence="10" type="ORF">SAMN05216554_4100</name>
</gene>
<keyword evidence="2 7" id="KW-0813">Transport</keyword>
<name>A0A1H3TEA9_9MICO</name>
<dbReference type="RefSeq" id="WP_217634436.1">
    <property type="nucleotide sequence ID" value="NZ_FNPZ01000005.1"/>
</dbReference>
<evidence type="ECO:0000259" key="9">
    <source>
        <dbReference type="PROSITE" id="PS50928"/>
    </source>
</evidence>
<proteinExistence type="inferred from homology"/>
<comment type="subcellular location">
    <subcellularLocation>
        <location evidence="1 7">Cell membrane</location>
        <topology evidence="1 7">Multi-pass membrane protein</topology>
    </subcellularLocation>
</comment>
<dbReference type="AlphaFoldDB" id="A0A1H3TEA9"/>
<dbReference type="PANTHER" id="PTHR43163">
    <property type="entry name" value="DIPEPTIDE TRANSPORT SYSTEM PERMEASE PROTEIN DPPB-RELATED"/>
    <property type="match status" value="1"/>
</dbReference>
<feature type="region of interest" description="Disordered" evidence="8">
    <location>
        <begin position="1"/>
        <end position="24"/>
    </location>
</feature>
<feature type="transmembrane region" description="Helical" evidence="7">
    <location>
        <begin position="205"/>
        <end position="225"/>
    </location>
</feature>
<evidence type="ECO:0000256" key="5">
    <source>
        <dbReference type="ARBA" id="ARBA00022989"/>
    </source>
</evidence>
<feature type="transmembrane region" description="Helical" evidence="7">
    <location>
        <begin position="310"/>
        <end position="333"/>
    </location>
</feature>
<reference evidence="10 11" key="1">
    <citation type="submission" date="2016-10" db="EMBL/GenBank/DDBJ databases">
        <authorList>
            <person name="de Groot N.N."/>
        </authorList>
    </citation>
    <scope>NUCLEOTIDE SEQUENCE [LARGE SCALE GENOMIC DNA]</scope>
    <source>
        <strain evidence="10 11">CGMCC 4.3491</strain>
    </source>
</reference>
<evidence type="ECO:0000256" key="7">
    <source>
        <dbReference type="RuleBase" id="RU363032"/>
    </source>
</evidence>
<dbReference type="Pfam" id="PF19300">
    <property type="entry name" value="BPD_transp_1_N"/>
    <property type="match status" value="1"/>
</dbReference>
<organism evidence="10 11">
    <name type="scientific">Herbiconiux ginsengi</name>
    <dbReference type="NCBI Taxonomy" id="381665"/>
    <lineage>
        <taxon>Bacteria</taxon>
        <taxon>Bacillati</taxon>
        <taxon>Actinomycetota</taxon>
        <taxon>Actinomycetes</taxon>
        <taxon>Micrococcales</taxon>
        <taxon>Microbacteriaceae</taxon>
        <taxon>Herbiconiux</taxon>
    </lineage>
</organism>
<feature type="transmembrane region" description="Helical" evidence="7">
    <location>
        <begin position="164"/>
        <end position="185"/>
    </location>
</feature>
<protein>
    <submittedName>
        <fullName evidence="10">Peptide/nickel transport system permease protein</fullName>
    </submittedName>
</protein>
<evidence type="ECO:0000256" key="8">
    <source>
        <dbReference type="SAM" id="MobiDB-lite"/>
    </source>
</evidence>
<keyword evidence="5 7" id="KW-1133">Transmembrane helix</keyword>
<comment type="similarity">
    <text evidence="7">Belongs to the binding-protein-dependent transport system permease family.</text>
</comment>
<dbReference type="GO" id="GO:0005886">
    <property type="term" value="C:plasma membrane"/>
    <property type="evidence" value="ECO:0007669"/>
    <property type="project" value="UniProtKB-SubCell"/>
</dbReference>
<feature type="transmembrane region" description="Helical" evidence="7">
    <location>
        <begin position="268"/>
        <end position="290"/>
    </location>
</feature>
<evidence type="ECO:0000256" key="2">
    <source>
        <dbReference type="ARBA" id="ARBA00022448"/>
    </source>
</evidence>
<dbReference type="InterPro" id="IPR045621">
    <property type="entry name" value="BPD_transp_1_N"/>
</dbReference>
<dbReference type="EMBL" id="FNPZ01000005">
    <property type="protein sequence ID" value="SDZ48208.1"/>
    <property type="molecule type" value="Genomic_DNA"/>
</dbReference>
<dbReference type="Proteomes" id="UP000198891">
    <property type="component" value="Unassembled WGS sequence"/>
</dbReference>
<keyword evidence="11" id="KW-1185">Reference proteome</keyword>
<feature type="domain" description="ABC transmembrane type-1" evidence="9">
    <location>
        <begin position="125"/>
        <end position="333"/>
    </location>
</feature>
<dbReference type="PANTHER" id="PTHR43163:SF6">
    <property type="entry name" value="DIPEPTIDE TRANSPORT SYSTEM PERMEASE PROTEIN DPPB-RELATED"/>
    <property type="match status" value="1"/>
</dbReference>
<dbReference type="GO" id="GO:0055085">
    <property type="term" value="P:transmembrane transport"/>
    <property type="evidence" value="ECO:0007669"/>
    <property type="project" value="InterPro"/>
</dbReference>
<keyword evidence="6 7" id="KW-0472">Membrane</keyword>
<dbReference type="CDD" id="cd06261">
    <property type="entry name" value="TM_PBP2"/>
    <property type="match status" value="1"/>
</dbReference>
<evidence type="ECO:0000256" key="3">
    <source>
        <dbReference type="ARBA" id="ARBA00022475"/>
    </source>
</evidence>
<accession>A0A1H3TEA9</accession>
<keyword evidence="4 7" id="KW-0812">Transmembrane</keyword>
<dbReference type="Gene3D" id="1.10.3720.10">
    <property type="entry name" value="MetI-like"/>
    <property type="match status" value="1"/>
</dbReference>
<dbReference type="PROSITE" id="PS50928">
    <property type="entry name" value="ABC_TM1"/>
    <property type="match status" value="1"/>
</dbReference>
<dbReference type="InterPro" id="IPR035906">
    <property type="entry name" value="MetI-like_sf"/>
</dbReference>
<dbReference type="Pfam" id="PF00528">
    <property type="entry name" value="BPD_transp_1"/>
    <property type="match status" value="1"/>
</dbReference>
<evidence type="ECO:0000256" key="6">
    <source>
        <dbReference type="ARBA" id="ARBA00023136"/>
    </source>
</evidence>
<sequence>MIETTSVGEKTAAPQGSALQRSPRKPRLPGVVAVLIRRLLWAIPLILVVTAFSFVLVSLTPGDPAREMLGIDASEEAYLALRSQLGLDRPVWEQYISWLLNALQGNLGTSIYTGGSVSEAIAARMPVTISLVVASLLLSLIIGMIVGVYSAARGGWSGKLVDSLALVGFALPTVWVGALLIGLFAVRFRWLPASGYVPFAEDPMAWLLCLVLPVTALATHAVAAISKQTREAMLDVLGSEHIRMARANGVGEVSLVLRHSLKNAGLRISTVLGLQAIGLLGGTVLVESVFGLPGLGGLAVEASRRHDLPVIQGIVLVFTVFVVLINVAIDLAYSWLNPRVSAR</sequence>
<feature type="transmembrane region" description="Helical" evidence="7">
    <location>
        <begin position="39"/>
        <end position="59"/>
    </location>
</feature>
<evidence type="ECO:0000313" key="11">
    <source>
        <dbReference type="Proteomes" id="UP000198891"/>
    </source>
</evidence>